<dbReference type="Gene3D" id="2.60.120.290">
    <property type="entry name" value="Spermadhesin, CUB domain"/>
    <property type="match status" value="1"/>
</dbReference>
<evidence type="ECO:0000313" key="6">
    <source>
        <dbReference type="EMBL" id="OXA42502.1"/>
    </source>
</evidence>
<evidence type="ECO:0000313" key="7">
    <source>
        <dbReference type="Proteomes" id="UP000198287"/>
    </source>
</evidence>
<dbReference type="PROSITE" id="PS01180">
    <property type="entry name" value="CUB"/>
    <property type="match status" value="1"/>
</dbReference>
<feature type="domain" description="CUB" evidence="5">
    <location>
        <begin position="223"/>
        <end position="345"/>
    </location>
</feature>
<dbReference type="Pfam" id="PF00431">
    <property type="entry name" value="CUB"/>
    <property type="match status" value="1"/>
</dbReference>
<dbReference type="CDD" id="cd00041">
    <property type="entry name" value="CUB"/>
    <property type="match status" value="1"/>
</dbReference>
<proteinExistence type="predicted"/>
<dbReference type="AlphaFoldDB" id="A0A226DAF1"/>
<protein>
    <submittedName>
        <fullName evidence="6">Blastula protease 10</fullName>
    </submittedName>
</protein>
<dbReference type="OrthoDB" id="6366701at2759"/>
<keyword evidence="2" id="KW-1015">Disulfide bond</keyword>
<evidence type="ECO:0000256" key="3">
    <source>
        <dbReference type="PROSITE-ProRule" id="PRU00059"/>
    </source>
</evidence>
<name>A0A226DAF1_FOLCA</name>
<keyword evidence="1" id="KW-0677">Repeat</keyword>
<comment type="caution">
    <text evidence="6">The sequence shown here is derived from an EMBL/GenBank/DDBJ whole genome shotgun (WGS) entry which is preliminary data.</text>
</comment>
<keyword evidence="4" id="KW-0732">Signal</keyword>
<gene>
    <name evidence="6" type="ORF">Fcan01_22769</name>
</gene>
<sequence>MNPTSILVVLAVLFAVADGFEFRYPLPHFANVFIIFWDGISSKMGVVGHGVTVMTPAVKEVEFFLAPFLDVVLGGDFKNCHHFDVRIAHDRVDDAKVENSAPQPNQERPEDPEPIVTVKTCGGDVNATSASIEFQLWRSIRADMRCVWIVRGPYLKKRFNLIASGLKETDGIYLSAVSYAGLGNSLKLSRSAQNVTIDSEIVIISLIVGHAPTLGFKMEFYSSGASSTAPDKLSCEILTSAKGNVSYPRGGGRYGRYELALFPIAPSVPRRPTLRFTRVDLQASSNCRYDDAIMIYNWSDGRYVLVTVFCGNTIPASVTFQDGAGLVLFQSDLINAGTGFEFQYE</sequence>
<evidence type="ECO:0000256" key="2">
    <source>
        <dbReference type="ARBA" id="ARBA00023157"/>
    </source>
</evidence>
<feature type="signal peptide" evidence="4">
    <location>
        <begin position="1"/>
        <end position="19"/>
    </location>
</feature>
<reference evidence="6 7" key="1">
    <citation type="submission" date="2015-12" db="EMBL/GenBank/DDBJ databases">
        <title>The genome of Folsomia candida.</title>
        <authorList>
            <person name="Faddeeva A."/>
            <person name="Derks M.F."/>
            <person name="Anvar Y."/>
            <person name="Smit S."/>
            <person name="Van Straalen N."/>
            <person name="Roelofs D."/>
        </authorList>
    </citation>
    <scope>NUCLEOTIDE SEQUENCE [LARGE SCALE GENOMIC DNA]</scope>
    <source>
        <strain evidence="6 7">VU population</strain>
        <tissue evidence="6">Whole body</tissue>
    </source>
</reference>
<dbReference type="Proteomes" id="UP000198287">
    <property type="component" value="Unassembled WGS sequence"/>
</dbReference>
<evidence type="ECO:0000256" key="1">
    <source>
        <dbReference type="ARBA" id="ARBA00022737"/>
    </source>
</evidence>
<dbReference type="InterPro" id="IPR000859">
    <property type="entry name" value="CUB_dom"/>
</dbReference>
<dbReference type="SUPFAM" id="SSF49854">
    <property type="entry name" value="Spermadhesin, CUB domain"/>
    <property type="match status" value="1"/>
</dbReference>
<keyword evidence="7" id="KW-1185">Reference proteome</keyword>
<dbReference type="GO" id="GO:0008233">
    <property type="term" value="F:peptidase activity"/>
    <property type="evidence" value="ECO:0007669"/>
    <property type="project" value="UniProtKB-KW"/>
</dbReference>
<dbReference type="InterPro" id="IPR035914">
    <property type="entry name" value="Sperma_CUB_dom_sf"/>
</dbReference>
<dbReference type="EMBL" id="LNIX01000026">
    <property type="protein sequence ID" value="OXA42502.1"/>
    <property type="molecule type" value="Genomic_DNA"/>
</dbReference>
<keyword evidence="6" id="KW-0645">Protease</keyword>
<accession>A0A226DAF1</accession>
<evidence type="ECO:0000259" key="5">
    <source>
        <dbReference type="PROSITE" id="PS01180"/>
    </source>
</evidence>
<evidence type="ECO:0000256" key="4">
    <source>
        <dbReference type="SAM" id="SignalP"/>
    </source>
</evidence>
<dbReference type="GO" id="GO:0006508">
    <property type="term" value="P:proteolysis"/>
    <property type="evidence" value="ECO:0007669"/>
    <property type="project" value="UniProtKB-KW"/>
</dbReference>
<feature type="chain" id="PRO_5013347819" evidence="4">
    <location>
        <begin position="20"/>
        <end position="345"/>
    </location>
</feature>
<dbReference type="PANTHER" id="PTHR24251">
    <property type="entry name" value="OVOCHYMASE-RELATED"/>
    <property type="match status" value="1"/>
</dbReference>
<keyword evidence="6" id="KW-0378">Hydrolase</keyword>
<organism evidence="6 7">
    <name type="scientific">Folsomia candida</name>
    <name type="common">Springtail</name>
    <dbReference type="NCBI Taxonomy" id="158441"/>
    <lineage>
        <taxon>Eukaryota</taxon>
        <taxon>Metazoa</taxon>
        <taxon>Ecdysozoa</taxon>
        <taxon>Arthropoda</taxon>
        <taxon>Hexapoda</taxon>
        <taxon>Collembola</taxon>
        <taxon>Entomobryomorpha</taxon>
        <taxon>Isotomoidea</taxon>
        <taxon>Isotomidae</taxon>
        <taxon>Proisotominae</taxon>
        <taxon>Folsomia</taxon>
    </lineage>
</organism>
<comment type="caution">
    <text evidence="3">Lacks conserved residue(s) required for the propagation of feature annotation.</text>
</comment>